<accession>A0A182FQQ8</accession>
<dbReference type="Proteomes" id="UP000069272">
    <property type="component" value="Chromosome 2R"/>
</dbReference>
<evidence type="ECO:0000313" key="3">
    <source>
        <dbReference type="Proteomes" id="UP000069272"/>
    </source>
</evidence>
<dbReference type="GO" id="GO:0003730">
    <property type="term" value="F:mRNA 3'-UTR binding"/>
    <property type="evidence" value="ECO:0007669"/>
    <property type="project" value="TreeGrafter"/>
</dbReference>
<sequence length="1089" mass="122014">MQHLRAALGKRQLLTGTLTISRRGLFLQVASEQRARATANVRALVGATLVHPSRPEGVSSRPLSHSVRLCQTAPSTKQTTATTGTEASTKKTDGAAATPPDVARVLEELRSDAIVYRRVQLEKLKQILARPLEIPRDAFEFLLRCCGNLLCSETIETRMRLCEQFWFYLGPEPQPQHWKALLQVYRENEHSITDVPALLESMGTIEKDAELYRALFATLAEQGDLPEMKLVRDMMLKLEMPLTVEVLNVMIRGNGRAGDLDGVQMVLETMSAGNVSANGETYGELMIAFLRDGMTDRVLKLVREKGSQLKEDHVLELLELAVDKAKQPELVRALLKLLPGEMIEDGRIHPVLRNTLSALIRHGRYEGMLLLLGELPVPQFRANENTDGYGTFLMVEMLRHGAPFEQLDKLLAMLIRTERNLRAYHVACECAAKANHRYFERLLTALAPLEALRPHYFWPLFLQRFKSDSEAGVLGVLKLMQKLAVEPDQETIVTYVLPKLSLTLKDARAGLKILEDRGVRMALLMTPYISHLLYQNRFTEVLDIVRRYPTKLDTEQLLWPLILQANINRTPSHQRTLCEVLRALVDRAADPKHDLGGQLLLEVIASKKSKHDGASLRSLLREYEKYELRISRMAAGVLKNHFARTNGPGGNRSATGRATAEESAEGLLRKLTDDQLTIHSKELFETITVHPRDMNYDELECHLVELEQKKLNTRGVLRRLLLLCVRENRLDRALELKRRCDAAKVDQSSGMLAALVELYTKCGKPEQAGRTLEQLRRQFPGFTIDEHKVIDYAALLVSRGQLDGARKVLHERATTGGKVRTAEGATAGKNIWQLLTNTAQYAAASSAKGAAVSAEAESPNTTRQMLDFLVELGYCTYDNALLGPVVREYLLAGQHRQAIEEFKRIAIEKRRTPLQLEILTLLVGLTNGAGDAAATISADEAKTLLSEILQTVTQIHGPVNTNNTLIVALADAGTEAQLRRMLINPEVRINHSYILTQCEFLMASGKVDVVLRLAKCSKGLANVREQDFLQLVLGHYVRENNCEAAVQLFQRLVNDEDELKVTTDFARKLSDLLEANNYEVPDGLKLYLK</sequence>
<dbReference type="InterPro" id="IPR033490">
    <property type="entry name" value="LRP130"/>
</dbReference>
<protein>
    <recommendedName>
        <fullName evidence="4">Pentacotripeptide-repeat region of PRORP domain-containing protein</fullName>
    </recommendedName>
</protein>
<evidence type="ECO:0000313" key="2">
    <source>
        <dbReference type="EnsemblMetazoa" id="AALB008879-PA"/>
    </source>
</evidence>
<dbReference type="PANTHER" id="PTHR46669">
    <property type="entry name" value="LEUCINE-RICH PPR MOTIF-CONTAINING PROTEIN, MITOCHONDRIAL"/>
    <property type="match status" value="1"/>
</dbReference>
<dbReference type="VEuPathDB" id="VectorBase:AALB008879"/>
<dbReference type="PANTHER" id="PTHR46669:SF2">
    <property type="entry name" value="EG:BACN32G11.3 PROTEIN"/>
    <property type="match status" value="1"/>
</dbReference>
<dbReference type="GO" id="GO:0005634">
    <property type="term" value="C:nucleus"/>
    <property type="evidence" value="ECO:0007669"/>
    <property type="project" value="TreeGrafter"/>
</dbReference>
<feature type="region of interest" description="Disordered" evidence="1">
    <location>
        <begin position="643"/>
        <end position="664"/>
    </location>
</feature>
<dbReference type="RefSeq" id="XP_035782201.1">
    <property type="nucleotide sequence ID" value="XM_035926308.1"/>
</dbReference>
<dbReference type="VEuPathDB" id="VectorBase:AALB20_035353"/>
<feature type="compositionally biased region" description="Low complexity" evidence="1">
    <location>
        <begin position="72"/>
        <end position="87"/>
    </location>
</feature>
<dbReference type="Pfam" id="PF01535">
    <property type="entry name" value="PPR"/>
    <property type="match status" value="1"/>
</dbReference>
<reference evidence="2" key="2">
    <citation type="submission" date="2022-08" db="UniProtKB">
        <authorList>
            <consortium name="EnsemblMetazoa"/>
        </authorList>
    </citation>
    <scope>IDENTIFICATION</scope>
    <source>
        <strain evidence="2">STECLA/ALBI9_A</strain>
    </source>
</reference>
<dbReference type="KEGG" id="aali:118461223"/>
<dbReference type="InterPro" id="IPR002885">
    <property type="entry name" value="PPR_rpt"/>
</dbReference>
<dbReference type="STRING" id="7167.A0A182FQQ8"/>
<proteinExistence type="predicted"/>
<keyword evidence="3" id="KW-1185">Reference proteome</keyword>
<dbReference type="InterPro" id="IPR016024">
    <property type="entry name" value="ARM-type_fold"/>
</dbReference>
<name>A0A182FQQ8_ANOAL</name>
<feature type="region of interest" description="Disordered" evidence="1">
    <location>
        <begin position="54"/>
        <end position="97"/>
    </location>
</feature>
<dbReference type="CTD" id="31095"/>
<dbReference type="Gene3D" id="1.25.40.10">
    <property type="entry name" value="Tetratricopeptide repeat domain"/>
    <property type="match status" value="1"/>
</dbReference>
<dbReference type="OrthoDB" id="767661at2759"/>
<dbReference type="SUPFAM" id="SSF48371">
    <property type="entry name" value="ARM repeat"/>
    <property type="match status" value="1"/>
</dbReference>
<reference evidence="2 3" key="1">
    <citation type="journal article" date="2017" name="G3 (Bethesda)">
        <title>The Physical Genome Mapping of Anopheles albimanus Corrected Scaffold Misassemblies and Identified Interarm Rearrangements in Genus Anopheles.</title>
        <authorList>
            <person name="Artemov G.N."/>
            <person name="Peery A.N."/>
            <person name="Jiang X."/>
            <person name="Tu Z."/>
            <person name="Stegniy V.N."/>
            <person name="Sharakhova M.V."/>
            <person name="Sharakhov I.V."/>
        </authorList>
    </citation>
    <scope>NUCLEOTIDE SEQUENCE [LARGE SCALE GENOMIC DNA]</scope>
    <source>
        <strain evidence="2 3">ALBI9_A</strain>
    </source>
</reference>
<evidence type="ECO:0008006" key="4">
    <source>
        <dbReference type="Google" id="ProtNLM"/>
    </source>
</evidence>
<evidence type="ECO:0000256" key="1">
    <source>
        <dbReference type="SAM" id="MobiDB-lite"/>
    </source>
</evidence>
<dbReference type="AlphaFoldDB" id="A0A182FQQ8"/>
<dbReference type="GO" id="GO:0070129">
    <property type="term" value="P:regulation of mitochondrial translation"/>
    <property type="evidence" value="ECO:0007669"/>
    <property type="project" value="TreeGrafter"/>
</dbReference>
<dbReference type="GeneID" id="118461223"/>
<dbReference type="InterPro" id="IPR011990">
    <property type="entry name" value="TPR-like_helical_dom_sf"/>
</dbReference>
<dbReference type="EnsemblMetazoa" id="AALB008879-RA">
    <property type="protein sequence ID" value="AALB008879-PA"/>
    <property type="gene ID" value="AALB008879"/>
</dbReference>
<dbReference type="GO" id="GO:0005739">
    <property type="term" value="C:mitochondrion"/>
    <property type="evidence" value="ECO:0007669"/>
    <property type="project" value="TreeGrafter"/>
</dbReference>
<organism evidence="2 3">
    <name type="scientific">Anopheles albimanus</name>
    <name type="common">New world malaria mosquito</name>
    <dbReference type="NCBI Taxonomy" id="7167"/>
    <lineage>
        <taxon>Eukaryota</taxon>
        <taxon>Metazoa</taxon>
        <taxon>Ecdysozoa</taxon>
        <taxon>Arthropoda</taxon>
        <taxon>Hexapoda</taxon>
        <taxon>Insecta</taxon>
        <taxon>Pterygota</taxon>
        <taxon>Neoptera</taxon>
        <taxon>Endopterygota</taxon>
        <taxon>Diptera</taxon>
        <taxon>Nematocera</taxon>
        <taxon>Culicoidea</taxon>
        <taxon>Culicidae</taxon>
        <taxon>Anophelinae</taxon>
        <taxon>Anopheles</taxon>
    </lineage>
</organism>